<dbReference type="RefSeq" id="WP_079683934.1">
    <property type="nucleotide sequence ID" value="NZ_FUYQ01000019.1"/>
</dbReference>
<dbReference type="FunFam" id="3.40.30.10:FF:000010">
    <property type="entry name" value="Glutathione peroxidase"/>
    <property type="match status" value="1"/>
</dbReference>
<dbReference type="CDD" id="cd00340">
    <property type="entry name" value="GSH_Peroxidase"/>
    <property type="match status" value="1"/>
</dbReference>
<dbReference type="InterPro" id="IPR036249">
    <property type="entry name" value="Thioredoxin-like_sf"/>
</dbReference>
<protein>
    <recommendedName>
        <fullName evidence="5">Glutathione peroxidase</fullName>
    </recommendedName>
</protein>
<gene>
    <name evidence="7" type="ORF">SAMN05660349_02488</name>
</gene>
<dbReference type="Pfam" id="PF00255">
    <property type="entry name" value="GSHPx"/>
    <property type="match status" value="1"/>
</dbReference>
<dbReference type="Gene3D" id="3.40.30.10">
    <property type="entry name" value="Glutaredoxin"/>
    <property type="match status" value="1"/>
</dbReference>
<dbReference type="InterPro" id="IPR029759">
    <property type="entry name" value="GPX_AS"/>
</dbReference>
<evidence type="ECO:0000256" key="3">
    <source>
        <dbReference type="ARBA" id="ARBA00023002"/>
    </source>
</evidence>
<dbReference type="Proteomes" id="UP000190852">
    <property type="component" value="Unassembled WGS sequence"/>
</dbReference>
<dbReference type="GO" id="GO:0034599">
    <property type="term" value="P:cellular response to oxidative stress"/>
    <property type="evidence" value="ECO:0007669"/>
    <property type="project" value="TreeGrafter"/>
</dbReference>
<accession>A0A1T5DKC0</accession>
<dbReference type="SUPFAM" id="SSF52833">
    <property type="entry name" value="Thioredoxin-like"/>
    <property type="match status" value="1"/>
</dbReference>
<feature type="chain" id="PRO_5011961998" description="Glutathione peroxidase" evidence="6">
    <location>
        <begin position="20"/>
        <end position="182"/>
    </location>
</feature>
<dbReference type="AlphaFoldDB" id="A0A1T5DKC0"/>
<evidence type="ECO:0000313" key="7">
    <source>
        <dbReference type="EMBL" id="SKB72041.1"/>
    </source>
</evidence>
<reference evidence="8" key="1">
    <citation type="submission" date="2017-02" db="EMBL/GenBank/DDBJ databases">
        <authorList>
            <person name="Varghese N."/>
            <person name="Submissions S."/>
        </authorList>
    </citation>
    <scope>NUCLEOTIDE SEQUENCE [LARGE SCALE GENOMIC DNA]</scope>
    <source>
        <strain evidence="8">DSM 24967</strain>
    </source>
</reference>
<keyword evidence="2 5" id="KW-0575">Peroxidase</keyword>
<dbReference type="PANTHER" id="PTHR11592">
    <property type="entry name" value="GLUTATHIONE PEROXIDASE"/>
    <property type="match status" value="1"/>
</dbReference>
<keyword evidence="6" id="KW-0732">Signal</keyword>
<evidence type="ECO:0000256" key="1">
    <source>
        <dbReference type="ARBA" id="ARBA00006926"/>
    </source>
</evidence>
<dbReference type="PANTHER" id="PTHR11592:SF78">
    <property type="entry name" value="GLUTATHIONE PEROXIDASE"/>
    <property type="match status" value="1"/>
</dbReference>
<feature type="active site" evidence="4">
    <location>
        <position position="56"/>
    </location>
</feature>
<dbReference type="PROSITE" id="PS00460">
    <property type="entry name" value="GLUTATHIONE_PEROXID_1"/>
    <property type="match status" value="1"/>
</dbReference>
<evidence type="ECO:0000313" key="8">
    <source>
        <dbReference type="Proteomes" id="UP000190852"/>
    </source>
</evidence>
<sequence>MKTFTFILCMAILPLFTMAQTKSFHDFTVKAMDGTDFNLSSLKGKKVLVVNTASKCGLTPQYEKLQLLFEKYGGDKFTIIAFPANNFNGQEPGTNEEIMEFCTLNYNVTFPVMSKISVKGDDMDALYKWLTQKSENGQADAEVQWNFQKFMIDENGNWVDFVAPKESPLSDKIVQWIEGKKN</sequence>
<evidence type="ECO:0000256" key="6">
    <source>
        <dbReference type="SAM" id="SignalP"/>
    </source>
</evidence>
<organism evidence="7 8">
    <name type="scientific">Parabacteroides chartae</name>
    <dbReference type="NCBI Taxonomy" id="1037355"/>
    <lineage>
        <taxon>Bacteria</taxon>
        <taxon>Pseudomonadati</taxon>
        <taxon>Bacteroidota</taxon>
        <taxon>Bacteroidia</taxon>
        <taxon>Bacteroidales</taxon>
        <taxon>Tannerellaceae</taxon>
        <taxon>Parabacteroides</taxon>
    </lineage>
</organism>
<dbReference type="PRINTS" id="PR01011">
    <property type="entry name" value="GLUTPROXDASE"/>
</dbReference>
<name>A0A1T5DKC0_9BACT</name>
<proteinExistence type="inferred from homology"/>
<comment type="similarity">
    <text evidence="1 5">Belongs to the glutathione peroxidase family.</text>
</comment>
<keyword evidence="3 5" id="KW-0560">Oxidoreductase</keyword>
<dbReference type="InterPro" id="IPR000889">
    <property type="entry name" value="Glutathione_peroxidase"/>
</dbReference>
<dbReference type="GO" id="GO:0004601">
    <property type="term" value="F:peroxidase activity"/>
    <property type="evidence" value="ECO:0007669"/>
    <property type="project" value="UniProtKB-KW"/>
</dbReference>
<feature type="signal peptide" evidence="6">
    <location>
        <begin position="1"/>
        <end position="19"/>
    </location>
</feature>
<evidence type="ECO:0000256" key="4">
    <source>
        <dbReference type="PIRSR" id="PIRSR000303-1"/>
    </source>
</evidence>
<keyword evidence="8" id="KW-1185">Reference proteome</keyword>
<dbReference type="PROSITE" id="PS51355">
    <property type="entry name" value="GLUTATHIONE_PEROXID_3"/>
    <property type="match status" value="1"/>
</dbReference>
<evidence type="ECO:0000256" key="5">
    <source>
        <dbReference type="RuleBase" id="RU000499"/>
    </source>
</evidence>
<dbReference type="EMBL" id="FUYQ01000019">
    <property type="protein sequence ID" value="SKB72041.1"/>
    <property type="molecule type" value="Genomic_DNA"/>
</dbReference>
<dbReference type="PIRSF" id="PIRSF000303">
    <property type="entry name" value="Glutathion_perox"/>
    <property type="match status" value="1"/>
</dbReference>
<evidence type="ECO:0000256" key="2">
    <source>
        <dbReference type="ARBA" id="ARBA00022559"/>
    </source>
</evidence>